<evidence type="ECO:0000256" key="5">
    <source>
        <dbReference type="ARBA" id="ARBA00023015"/>
    </source>
</evidence>
<feature type="domain" description="BED-type" evidence="9">
    <location>
        <begin position="121"/>
        <end position="163"/>
    </location>
</feature>
<proteinExistence type="predicted"/>
<dbReference type="SMART" id="SM00614">
    <property type="entry name" value="ZnF_BED"/>
    <property type="match status" value="1"/>
</dbReference>
<gene>
    <name evidence="10" type="ORF">PSYICH_LOCUS9022</name>
</gene>
<dbReference type="InterPro" id="IPR036236">
    <property type="entry name" value="Znf_C2H2_sf"/>
</dbReference>
<dbReference type="GO" id="GO:0005634">
    <property type="term" value="C:nucleus"/>
    <property type="evidence" value="ECO:0007669"/>
    <property type="project" value="UniProtKB-SubCell"/>
</dbReference>
<keyword evidence="7" id="KW-0539">Nucleus</keyword>
<name>A0A9P0D1R2_9CUCU</name>
<dbReference type="InterPro" id="IPR012337">
    <property type="entry name" value="RNaseH-like_sf"/>
</dbReference>
<dbReference type="PANTHER" id="PTHR46481">
    <property type="entry name" value="ZINC FINGER BED DOMAIN-CONTAINING PROTEIN 4"/>
    <property type="match status" value="1"/>
</dbReference>
<dbReference type="EMBL" id="OV651815">
    <property type="protein sequence ID" value="CAH1108707.1"/>
    <property type="molecule type" value="Genomic_DNA"/>
</dbReference>
<sequence length="543" mass="61894">MDVLQRLIDVTCFLGEHELSFRGHNEASGSANRESYMDLLSFLAKYDDTLKNHFIDSTTFREKNNQQNENGDFAISVGTCRNNDLDLVIQDLDNSQYSNNENQSTSDATAGGVKRKRVRVSAVWKYFRKSSDKKFAKCINCGQEYKSSGNTSNLADHLRRHHPLIKNRTLNEETASSSATGSSSLESTSTSSSARSNIRSISPFFKRAIQYETTSQRKIQIDKAILEIIALDFQPFTIVKDKGFKRPINLLDPSNVAMEMFKKEQGINDSTTHKQYKLIQEVPTRWNSTYYMVERILTTSEALGRTLLKIRKAPHPLSVDELSILTDSVKVLKCFEEATKKISGSTYTTISLIIPLSFGIYNFLTTVITDLDTEEGKIFCSGLIESVKKRLFPYETRSVTKMGTIIDTRFKKEVFRSTENAASAAAILEQEMQAIYRKNTIERQNRDVEQESVSQNVKKSPSLFSFLENRVTGKNKISGNELAPMKDKEKEKLEHTIPSNDVLQILMEDIRRTENRMEKKVEVNSKKMEKKMNENSNKLEEKN</sequence>
<evidence type="ECO:0000256" key="3">
    <source>
        <dbReference type="ARBA" id="ARBA00022771"/>
    </source>
</evidence>
<keyword evidence="6" id="KW-0804">Transcription</keyword>
<evidence type="ECO:0000256" key="1">
    <source>
        <dbReference type="ARBA" id="ARBA00004123"/>
    </source>
</evidence>
<dbReference type="PANTHER" id="PTHR46481:SF10">
    <property type="entry name" value="ZINC FINGER BED DOMAIN-CONTAINING PROTEIN 39"/>
    <property type="match status" value="1"/>
</dbReference>
<dbReference type="InterPro" id="IPR052035">
    <property type="entry name" value="ZnF_BED_domain_contain"/>
</dbReference>
<accession>A0A9P0D1R2</accession>
<dbReference type="GO" id="GO:0008270">
    <property type="term" value="F:zinc ion binding"/>
    <property type="evidence" value="ECO:0007669"/>
    <property type="project" value="UniProtKB-KW"/>
</dbReference>
<dbReference type="SUPFAM" id="SSF53098">
    <property type="entry name" value="Ribonuclease H-like"/>
    <property type="match status" value="1"/>
</dbReference>
<evidence type="ECO:0000313" key="10">
    <source>
        <dbReference type="EMBL" id="CAH1108707.1"/>
    </source>
</evidence>
<feature type="compositionally biased region" description="Low complexity" evidence="8">
    <location>
        <begin position="172"/>
        <end position="194"/>
    </location>
</feature>
<evidence type="ECO:0000256" key="8">
    <source>
        <dbReference type="SAM" id="MobiDB-lite"/>
    </source>
</evidence>
<dbReference type="AlphaFoldDB" id="A0A9P0D1R2"/>
<dbReference type="SUPFAM" id="SSF140996">
    <property type="entry name" value="Hermes dimerisation domain"/>
    <property type="match status" value="1"/>
</dbReference>
<comment type="subcellular location">
    <subcellularLocation>
        <location evidence="1">Nucleus</location>
    </subcellularLocation>
</comment>
<keyword evidence="5" id="KW-0805">Transcription regulation</keyword>
<organism evidence="10 11">
    <name type="scientific">Psylliodes chrysocephalus</name>
    <dbReference type="NCBI Taxonomy" id="3402493"/>
    <lineage>
        <taxon>Eukaryota</taxon>
        <taxon>Metazoa</taxon>
        <taxon>Ecdysozoa</taxon>
        <taxon>Arthropoda</taxon>
        <taxon>Hexapoda</taxon>
        <taxon>Insecta</taxon>
        <taxon>Pterygota</taxon>
        <taxon>Neoptera</taxon>
        <taxon>Endopterygota</taxon>
        <taxon>Coleoptera</taxon>
        <taxon>Polyphaga</taxon>
        <taxon>Cucujiformia</taxon>
        <taxon>Chrysomeloidea</taxon>
        <taxon>Chrysomelidae</taxon>
        <taxon>Galerucinae</taxon>
        <taxon>Alticini</taxon>
        <taxon>Psylliodes</taxon>
    </lineage>
</organism>
<evidence type="ECO:0000256" key="7">
    <source>
        <dbReference type="ARBA" id="ARBA00023242"/>
    </source>
</evidence>
<evidence type="ECO:0000313" key="11">
    <source>
        <dbReference type="Proteomes" id="UP001153636"/>
    </source>
</evidence>
<evidence type="ECO:0000256" key="2">
    <source>
        <dbReference type="ARBA" id="ARBA00022723"/>
    </source>
</evidence>
<keyword evidence="11" id="KW-1185">Reference proteome</keyword>
<protein>
    <recommendedName>
        <fullName evidence="9">BED-type domain-containing protein</fullName>
    </recommendedName>
</protein>
<dbReference type="OrthoDB" id="3062869at2759"/>
<dbReference type="InterPro" id="IPR003656">
    <property type="entry name" value="Znf_BED"/>
</dbReference>
<dbReference type="GO" id="GO:0009791">
    <property type="term" value="P:post-embryonic development"/>
    <property type="evidence" value="ECO:0007669"/>
    <property type="project" value="UniProtKB-ARBA"/>
</dbReference>
<feature type="region of interest" description="Disordered" evidence="8">
    <location>
        <begin position="516"/>
        <end position="543"/>
    </location>
</feature>
<evidence type="ECO:0000256" key="6">
    <source>
        <dbReference type="ARBA" id="ARBA00023163"/>
    </source>
</evidence>
<dbReference type="Proteomes" id="UP001153636">
    <property type="component" value="Chromosome 3"/>
</dbReference>
<feature type="region of interest" description="Disordered" evidence="8">
    <location>
        <begin position="164"/>
        <end position="194"/>
    </location>
</feature>
<dbReference type="SUPFAM" id="SSF57667">
    <property type="entry name" value="beta-beta-alpha zinc fingers"/>
    <property type="match status" value="1"/>
</dbReference>
<evidence type="ECO:0000256" key="4">
    <source>
        <dbReference type="ARBA" id="ARBA00022833"/>
    </source>
</evidence>
<evidence type="ECO:0000259" key="9">
    <source>
        <dbReference type="Pfam" id="PF02892"/>
    </source>
</evidence>
<reference evidence="10" key="1">
    <citation type="submission" date="2022-01" db="EMBL/GenBank/DDBJ databases">
        <authorList>
            <person name="King R."/>
        </authorList>
    </citation>
    <scope>NUCLEOTIDE SEQUENCE</scope>
</reference>
<keyword evidence="4" id="KW-0862">Zinc</keyword>
<keyword evidence="2" id="KW-0479">Metal-binding</keyword>
<dbReference type="Pfam" id="PF02892">
    <property type="entry name" value="zf-BED"/>
    <property type="match status" value="1"/>
</dbReference>
<keyword evidence="3" id="KW-0863">Zinc-finger</keyword>
<dbReference type="GO" id="GO:0003677">
    <property type="term" value="F:DNA binding"/>
    <property type="evidence" value="ECO:0007669"/>
    <property type="project" value="InterPro"/>
</dbReference>